<accession>A0A2T1A524</accession>
<dbReference type="AlphaFoldDB" id="A0A2T1A524"/>
<name>A0A2T1A524_9ACTN</name>
<evidence type="ECO:0000256" key="1">
    <source>
        <dbReference type="SAM" id="Phobius"/>
    </source>
</evidence>
<sequence length="61" mass="6092">MTSAQIGLLAGMGIGLAAIIGGFPGFLLVVALGAIGLILGRVLDGELDVGSILRTKGRDRS</sequence>
<comment type="caution">
    <text evidence="2">The sequence shown here is derived from an EMBL/GenBank/DDBJ whole genome shotgun (WGS) entry which is preliminary data.</text>
</comment>
<evidence type="ECO:0000313" key="2">
    <source>
        <dbReference type="EMBL" id="PRZ43702.1"/>
    </source>
</evidence>
<keyword evidence="1" id="KW-0472">Membrane</keyword>
<reference evidence="2 3" key="1">
    <citation type="submission" date="2018-03" db="EMBL/GenBank/DDBJ databases">
        <title>Genomic Encyclopedia of Archaeal and Bacterial Type Strains, Phase II (KMG-II): from individual species to whole genera.</title>
        <authorList>
            <person name="Goeker M."/>
        </authorList>
    </citation>
    <scope>NUCLEOTIDE SEQUENCE [LARGE SCALE GENOMIC DNA]</scope>
    <source>
        <strain evidence="2 3">DSM 100065</strain>
    </source>
</reference>
<proteinExistence type="predicted"/>
<dbReference type="OrthoDB" id="4954175at2"/>
<keyword evidence="3" id="KW-1185">Reference proteome</keyword>
<evidence type="ECO:0000313" key="3">
    <source>
        <dbReference type="Proteomes" id="UP000237752"/>
    </source>
</evidence>
<feature type="transmembrane region" description="Helical" evidence="1">
    <location>
        <begin position="6"/>
        <end position="39"/>
    </location>
</feature>
<keyword evidence="1" id="KW-0812">Transmembrane</keyword>
<dbReference type="RefSeq" id="WP_106347830.1">
    <property type="nucleotide sequence ID" value="NZ_PVUE01000002.1"/>
</dbReference>
<dbReference type="Proteomes" id="UP000237752">
    <property type="component" value="Unassembled WGS sequence"/>
</dbReference>
<protein>
    <recommendedName>
        <fullName evidence="4">Small integral membrane protein DUF2273</fullName>
    </recommendedName>
</protein>
<organism evidence="2 3">
    <name type="scientific">Antricoccus suffuscus</name>
    <dbReference type="NCBI Taxonomy" id="1629062"/>
    <lineage>
        <taxon>Bacteria</taxon>
        <taxon>Bacillati</taxon>
        <taxon>Actinomycetota</taxon>
        <taxon>Actinomycetes</taxon>
        <taxon>Geodermatophilales</taxon>
        <taxon>Antricoccaceae</taxon>
        <taxon>Antricoccus</taxon>
    </lineage>
</organism>
<keyword evidence="1" id="KW-1133">Transmembrane helix</keyword>
<evidence type="ECO:0008006" key="4">
    <source>
        <dbReference type="Google" id="ProtNLM"/>
    </source>
</evidence>
<gene>
    <name evidence="2" type="ORF">CLV47_102393</name>
</gene>
<dbReference type="EMBL" id="PVUE01000002">
    <property type="protein sequence ID" value="PRZ43702.1"/>
    <property type="molecule type" value="Genomic_DNA"/>
</dbReference>